<dbReference type="Gene3D" id="3.40.50.1000">
    <property type="entry name" value="HAD superfamily/HAD-like"/>
    <property type="match status" value="1"/>
</dbReference>
<dbReference type="InterPro" id="IPR023214">
    <property type="entry name" value="HAD_sf"/>
</dbReference>
<dbReference type="SUPFAM" id="SSF55008">
    <property type="entry name" value="HMA, heavy metal-associated domain"/>
    <property type="match status" value="1"/>
</dbReference>
<evidence type="ECO:0000256" key="11">
    <source>
        <dbReference type="SAM" id="MobiDB-lite"/>
    </source>
</evidence>
<evidence type="ECO:0000256" key="8">
    <source>
        <dbReference type="ARBA" id="ARBA00022989"/>
    </source>
</evidence>
<evidence type="ECO:0000313" key="13">
    <source>
        <dbReference type="EMBL" id="KAI5065196.1"/>
    </source>
</evidence>
<dbReference type="InterPro" id="IPR036412">
    <property type="entry name" value="HAD-like_sf"/>
</dbReference>
<dbReference type="PRINTS" id="PR00119">
    <property type="entry name" value="CATATPASE"/>
</dbReference>
<keyword evidence="14" id="KW-1185">Reference proteome</keyword>
<evidence type="ECO:0000259" key="12">
    <source>
        <dbReference type="PROSITE" id="PS50846"/>
    </source>
</evidence>
<evidence type="ECO:0000313" key="14">
    <source>
        <dbReference type="Proteomes" id="UP000886520"/>
    </source>
</evidence>
<feature type="region of interest" description="Disordered" evidence="11">
    <location>
        <begin position="97"/>
        <end position="134"/>
    </location>
</feature>
<dbReference type="PROSITE" id="PS50846">
    <property type="entry name" value="HMA_2"/>
    <property type="match status" value="1"/>
</dbReference>
<evidence type="ECO:0000256" key="7">
    <source>
        <dbReference type="ARBA" id="ARBA00022967"/>
    </source>
</evidence>
<dbReference type="GO" id="GO:0055070">
    <property type="term" value="P:copper ion homeostasis"/>
    <property type="evidence" value="ECO:0007669"/>
    <property type="project" value="TreeGrafter"/>
</dbReference>
<dbReference type="FunFam" id="2.70.150.10:FF:000002">
    <property type="entry name" value="Copper-transporting ATPase 1, putative"/>
    <property type="match status" value="1"/>
</dbReference>
<feature type="transmembrane region" description="Helical" evidence="10">
    <location>
        <begin position="509"/>
        <end position="532"/>
    </location>
</feature>
<dbReference type="InterPro" id="IPR023298">
    <property type="entry name" value="ATPase_P-typ_TM_dom_sf"/>
</dbReference>
<dbReference type="InterPro" id="IPR006121">
    <property type="entry name" value="HMA_dom"/>
</dbReference>
<dbReference type="FunFam" id="3.30.70.100:FF:000047">
    <property type="entry name" value="Copper-transporting ATPase PAA1, chloroplastic"/>
    <property type="match status" value="1"/>
</dbReference>
<dbReference type="OrthoDB" id="432719at2759"/>
<feature type="transmembrane region" description="Helical" evidence="10">
    <location>
        <begin position="552"/>
        <end position="575"/>
    </location>
</feature>
<dbReference type="GO" id="GO:0005524">
    <property type="term" value="F:ATP binding"/>
    <property type="evidence" value="ECO:0007669"/>
    <property type="project" value="UniProtKB-UniRule"/>
</dbReference>
<dbReference type="GO" id="GO:0005507">
    <property type="term" value="F:copper ion binding"/>
    <property type="evidence" value="ECO:0007669"/>
    <property type="project" value="TreeGrafter"/>
</dbReference>
<dbReference type="InterPro" id="IPR008250">
    <property type="entry name" value="ATPase_P-typ_transduc_dom_A_sf"/>
</dbReference>
<keyword evidence="3 10" id="KW-0812">Transmembrane</keyword>
<evidence type="ECO:0000256" key="9">
    <source>
        <dbReference type="ARBA" id="ARBA00023136"/>
    </source>
</evidence>
<feature type="region of interest" description="Disordered" evidence="11">
    <location>
        <begin position="943"/>
        <end position="983"/>
    </location>
</feature>
<dbReference type="Pfam" id="PF00403">
    <property type="entry name" value="HMA"/>
    <property type="match status" value="1"/>
</dbReference>
<evidence type="ECO:0000256" key="5">
    <source>
        <dbReference type="ARBA" id="ARBA00022741"/>
    </source>
</evidence>
<keyword evidence="6 10" id="KW-0067">ATP-binding</keyword>
<evidence type="ECO:0000256" key="2">
    <source>
        <dbReference type="ARBA" id="ARBA00006024"/>
    </source>
</evidence>
<dbReference type="AlphaFoldDB" id="A0A9D4UBY4"/>
<evidence type="ECO:0000256" key="1">
    <source>
        <dbReference type="ARBA" id="ARBA00004141"/>
    </source>
</evidence>
<keyword evidence="9 10" id="KW-0472">Membrane</keyword>
<keyword evidence="7" id="KW-1278">Translocase</keyword>
<evidence type="ECO:0000256" key="3">
    <source>
        <dbReference type="ARBA" id="ARBA00022692"/>
    </source>
</evidence>
<reference evidence="13" key="1">
    <citation type="submission" date="2021-01" db="EMBL/GenBank/DDBJ databases">
        <title>Adiantum capillus-veneris genome.</title>
        <authorList>
            <person name="Fang Y."/>
            <person name="Liao Q."/>
        </authorList>
    </citation>
    <scope>NUCLEOTIDE SEQUENCE</scope>
    <source>
        <strain evidence="13">H3</strain>
        <tissue evidence="13">Leaf</tissue>
    </source>
</reference>
<dbReference type="SFLD" id="SFLDS00003">
    <property type="entry name" value="Haloacid_Dehalogenase"/>
    <property type="match status" value="1"/>
</dbReference>
<evidence type="ECO:0000256" key="4">
    <source>
        <dbReference type="ARBA" id="ARBA00022723"/>
    </source>
</evidence>
<dbReference type="GO" id="GO:0016887">
    <property type="term" value="F:ATP hydrolysis activity"/>
    <property type="evidence" value="ECO:0007669"/>
    <property type="project" value="InterPro"/>
</dbReference>
<dbReference type="SUPFAM" id="SSF81665">
    <property type="entry name" value="Calcium ATPase, transmembrane domain M"/>
    <property type="match status" value="1"/>
</dbReference>
<dbReference type="GO" id="GO:0016020">
    <property type="term" value="C:membrane"/>
    <property type="evidence" value="ECO:0007669"/>
    <property type="project" value="UniProtKB-SubCell"/>
</dbReference>
<feature type="transmembrane region" description="Helical" evidence="10">
    <location>
        <begin position="253"/>
        <end position="273"/>
    </location>
</feature>
<sequence>MERALLANYTHHPFRSSPSCSLPLRLTALSSSLPPTHSPSRLRLFLTSRFPPRSNFRSRFLASLPFLPFPLIPRCPKHSHLPIACISSSAFTSGAGGGGVGPGGGSGGGGGGQGGGDGFVAHGTGTQSLNPESDDISVANSVEDHIFLDVGGMSCGGCASSVKKILESQPHVLHASVNLATETAVVKVSLGSELTPKMNKLDVGEALAKHLSGCGFKSSVRDRSVEKGEKGTNVAIKKAELRLARLRESGRRLAVACALAAVCLVGHGAHFFGRIGPSWLHVLHSTGFQMSLSFLALIGPGRKLLVDGWKSLLRGAPNMNTLVGLGAVSSFTVSAVASLLPSMGWKAFFEEPVMLLAFVLLGKAVEERAKIQASSDMTSLLSMIPTKANLVVDENKDGQPSTVEVACESLGVGDTVLVFPGDRIPVDGVVRGGRSTVDELSLTGEPLPVLKKAGDNVGAGTVNYNGSLLIEGLRPGGETVIGDVVRMVEEAQTRQAPVQRVADIVAGKFCYGVMALSGATFAFWSSLGAQVFPSVVPQGGALLLGLQLACNVLVIACPCALGLATPTAVLVGTSLGAKRGLLIRGGDILESVSSLDTVIFDKTGTLTHGRPVVTKVSISMESHSQKDNIEKLTTTRAENELEELVPWSERELLALAAGVENATSHPIARALVQAAKDAGCRPVQVQDGTFEQEPGSGATAIVEGKRVTVGTLEWVHRFGAYGQTPEQAEGWEGQTVVYVGVGNEVAGSIAMVDKVRDDAATTVKSLHEMGIKTAIVSGDKQGAAEAVAVQIGINKKEVYGGVKPHGKAELVKRLQEKGRKVAMVGDGVNDAAALAQSNVGIAMDGGVGAASEVASIVLLRGRLTQVVDSVLLSKMTLKKIKQNLWWAFLYNIVGLPVAAGVLLPVTNTMLTPSLAGAMMGISSLGVMANSLLLQVEYNRGNPVAEQEHKQSSELKEKQSTSPLWKSKHSGDVEKGLAYSENRS</sequence>
<comment type="similarity">
    <text evidence="2 10">Belongs to the cation transport ATPase (P-type) (TC 3.A.3) family. Type IB subfamily.</text>
</comment>
<dbReference type="PROSITE" id="PS01047">
    <property type="entry name" value="HMA_1"/>
    <property type="match status" value="1"/>
</dbReference>
<dbReference type="InterPro" id="IPR036163">
    <property type="entry name" value="HMA_dom_sf"/>
</dbReference>
<dbReference type="NCBIfam" id="TIGR01494">
    <property type="entry name" value="ATPase_P-type"/>
    <property type="match status" value="2"/>
</dbReference>
<dbReference type="PROSITE" id="PS00154">
    <property type="entry name" value="ATPASE_E1_E2"/>
    <property type="match status" value="1"/>
</dbReference>
<feature type="transmembrane region" description="Helical" evidence="10">
    <location>
        <begin position="884"/>
        <end position="903"/>
    </location>
</feature>
<dbReference type="PANTHER" id="PTHR43520:SF22">
    <property type="entry name" value="COPPER-TRANSPORTING ATPASE PAA1, CHLOROPLASTIC"/>
    <property type="match status" value="1"/>
</dbReference>
<gene>
    <name evidence="13" type="ORF">GOP47_0019891</name>
</gene>
<dbReference type="EMBL" id="JABFUD020000019">
    <property type="protein sequence ID" value="KAI5065196.1"/>
    <property type="molecule type" value="Genomic_DNA"/>
</dbReference>
<dbReference type="CDD" id="cd00371">
    <property type="entry name" value="HMA"/>
    <property type="match status" value="1"/>
</dbReference>
<feature type="transmembrane region" description="Helical" evidence="10">
    <location>
        <begin position="909"/>
        <end position="932"/>
    </location>
</feature>
<dbReference type="InterPro" id="IPR059000">
    <property type="entry name" value="ATPase_P-type_domA"/>
</dbReference>
<dbReference type="PANTHER" id="PTHR43520">
    <property type="entry name" value="ATP7, ISOFORM B"/>
    <property type="match status" value="1"/>
</dbReference>
<keyword evidence="4 10" id="KW-0479">Metal-binding</keyword>
<protein>
    <recommendedName>
        <fullName evidence="12">HMA domain-containing protein</fullName>
    </recommendedName>
</protein>
<evidence type="ECO:0000256" key="10">
    <source>
        <dbReference type="RuleBase" id="RU362081"/>
    </source>
</evidence>
<organism evidence="13 14">
    <name type="scientific">Adiantum capillus-veneris</name>
    <name type="common">Maidenhair fern</name>
    <dbReference type="NCBI Taxonomy" id="13818"/>
    <lineage>
        <taxon>Eukaryota</taxon>
        <taxon>Viridiplantae</taxon>
        <taxon>Streptophyta</taxon>
        <taxon>Embryophyta</taxon>
        <taxon>Tracheophyta</taxon>
        <taxon>Polypodiopsida</taxon>
        <taxon>Polypodiidae</taxon>
        <taxon>Polypodiales</taxon>
        <taxon>Pteridineae</taxon>
        <taxon>Pteridaceae</taxon>
        <taxon>Vittarioideae</taxon>
        <taxon>Adiantum</taxon>
    </lineage>
</organism>
<accession>A0A9D4UBY4</accession>
<comment type="subcellular location">
    <subcellularLocation>
        <location evidence="1">Membrane</location>
        <topology evidence="1">Multi-pass membrane protein</topology>
    </subcellularLocation>
</comment>
<feature type="compositionally biased region" description="Gly residues" evidence="11">
    <location>
        <begin position="97"/>
        <end position="118"/>
    </location>
</feature>
<dbReference type="InterPro" id="IPR027256">
    <property type="entry name" value="P-typ_ATPase_IB"/>
</dbReference>
<dbReference type="NCBIfam" id="TIGR01525">
    <property type="entry name" value="ATPase-IB_hvy"/>
    <property type="match status" value="1"/>
</dbReference>
<keyword evidence="5 10" id="KW-0547">Nucleotide-binding</keyword>
<comment type="caution">
    <text evidence="13">The sequence shown here is derived from an EMBL/GenBank/DDBJ whole genome shotgun (WGS) entry which is preliminary data.</text>
</comment>
<dbReference type="CDD" id="cd02094">
    <property type="entry name" value="P-type_ATPase_Cu-like"/>
    <property type="match status" value="1"/>
</dbReference>
<dbReference type="InterPro" id="IPR044492">
    <property type="entry name" value="P_typ_ATPase_HD_dom"/>
</dbReference>
<feature type="compositionally biased region" description="Basic and acidic residues" evidence="11">
    <location>
        <begin position="945"/>
        <end position="958"/>
    </location>
</feature>
<dbReference type="Pfam" id="PF00122">
    <property type="entry name" value="E1-E2_ATPase"/>
    <property type="match status" value="1"/>
</dbReference>
<dbReference type="InterPro" id="IPR017969">
    <property type="entry name" value="Heavy-metal-associated_CS"/>
</dbReference>
<dbReference type="Pfam" id="PF00702">
    <property type="entry name" value="Hydrolase"/>
    <property type="match status" value="1"/>
</dbReference>
<keyword evidence="8 10" id="KW-1133">Transmembrane helix</keyword>
<feature type="domain" description="HMA" evidence="12">
    <location>
        <begin position="144"/>
        <end position="219"/>
    </location>
</feature>
<dbReference type="SUPFAM" id="SSF56784">
    <property type="entry name" value="HAD-like"/>
    <property type="match status" value="1"/>
</dbReference>
<dbReference type="SUPFAM" id="SSF81653">
    <property type="entry name" value="Calcium ATPase, transduction domain A"/>
    <property type="match status" value="1"/>
</dbReference>
<dbReference type="SFLD" id="SFLDF00027">
    <property type="entry name" value="p-type_atpase"/>
    <property type="match status" value="1"/>
</dbReference>
<dbReference type="Proteomes" id="UP000886520">
    <property type="component" value="Chromosome 19"/>
</dbReference>
<dbReference type="Gene3D" id="3.40.1110.10">
    <property type="entry name" value="Calcium-transporting ATPase, cytoplasmic domain N"/>
    <property type="match status" value="1"/>
</dbReference>
<dbReference type="InterPro" id="IPR023299">
    <property type="entry name" value="ATPase_P-typ_cyto_dom_N"/>
</dbReference>
<feature type="transmembrane region" description="Helical" evidence="10">
    <location>
        <begin position="319"/>
        <end position="341"/>
    </location>
</feature>
<dbReference type="Gene3D" id="3.30.70.100">
    <property type="match status" value="1"/>
</dbReference>
<dbReference type="Gene3D" id="2.70.150.10">
    <property type="entry name" value="Calcium-transporting ATPase, cytoplasmic transduction domain A"/>
    <property type="match status" value="1"/>
</dbReference>
<dbReference type="GO" id="GO:0043682">
    <property type="term" value="F:P-type divalent copper transporter activity"/>
    <property type="evidence" value="ECO:0007669"/>
    <property type="project" value="TreeGrafter"/>
</dbReference>
<dbReference type="InterPro" id="IPR018303">
    <property type="entry name" value="ATPase_P-typ_P_site"/>
</dbReference>
<name>A0A9D4UBY4_ADICA</name>
<dbReference type="InterPro" id="IPR001757">
    <property type="entry name" value="P_typ_ATPase"/>
</dbReference>
<dbReference type="SFLD" id="SFLDG00002">
    <property type="entry name" value="C1.7:_P-type_atpase_like"/>
    <property type="match status" value="1"/>
</dbReference>
<proteinExistence type="inferred from homology"/>
<evidence type="ECO:0000256" key="6">
    <source>
        <dbReference type="ARBA" id="ARBA00022840"/>
    </source>
</evidence>